<comment type="caution">
    <text evidence="1">The sequence shown here is derived from an EMBL/GenBank/DDBJ whole genome shotgun (WGS) entry which is preliminary data.</text>
</comment>
<reference evidence="1 2" key="1">
    <citation type="submission" date="2018-06" db="EMBL/GenBank/DDBJ databases">
        <title>Phytoactinopolyspora halophila sp. nov., a novel halophilic actinomycete isolated from a saline soil in China.</title>
        <authorList>
            <person name="Tang S.-K."/>
        </authorList>
    </citation>
    <scope>NUCLEOTIDE SEQUENCE [LARGE SCALE GENOMIC DNA]</scope>
    <source>
        <strain evidence="1 2">YIM 96934</strain>
    </source>
</reference>
<dbReference type="CDD" id="cd09727">
    <property type="entry name" value="Cas6_I-E"/>
    <property type="match status" value="1"/>
</dbReference>
<dbReference type="RefSeq" id="WP_112259160.1">
    <property type="nucleotide sequence ID" value="NZ_QMIG01000017.1"/>
</dbReference>
<dbReference type="Gene3D" id="3.30.70.1200">
    <property type="entry name" value="Crispr-associated protein, domain 1"/>
    <property type="match status" value="1"/>
</dbReference>
<keyword evidence="2" id="KW-1185">Reference proteome</keyword>
<sequence>MFLTRMPINPARRGARRLMASPQALHAAVLAGFAEPPAAEDGRVLWRLDSYGKHRVLLYVASPNKPDFTHIVEQAGWPTTQAWETRPYDDLLDSLQVGKQWHFRLTANPVHSGRREDWTDTKPLPHVTVKQQEKWLLDRASRLGFRVLPTRFGPADGAAGAEPDVAEAEPDVAVVDRSIRRFKRRGTQVTVAMATFQGKLEITDVDAMRHTLTHGVGRAKAYGCGLLTLARLTVNAAEESDVAVSSA</sequence>
<dbReference type="SUPFAM" id="SSF117987">
    <property type="entry name" value="CRISPR-associated protein"/>
    <property type="match status" value="2"/>
</dbReference>
<organism evidence="1 2">
    <name type="scientific">Phytoactinopolyspora halophila</name>
    <dbReference type="NCBI Taxonomy" id="1981511"/>
    <lineage>
        <taxon>Bacteria</taxon>
        <taxon>Bacillati</taxon>
        <taxon>Actinomycetota</taxon>
        <taxon>Actinomycetes</taxon>
        <taxon>Jiangellales</taxon>
        <taxon>Jiangellaceae</taxon>
        <taxon>Phytoactinopolyspora</taxon>
    </lineage>
</organism>
<evidence type="ECO:0000313" key="1">
    <source>
        <dbReference type="EMBL" id="RAW11987.1"/>
    </source>
</evidence>
<dbReference type="Gene3D" id="3.30.70.1210">
    <property type="entry name" value="Crispr-associated protein, domain 2"/>
    <property type="match status" value="1"/>
</dbReference>
<dbReference type="Proteomes" id="UP000250462">
    <property type="component" value="Unassembled WGS sequence"/>
</dbReference>
<dbReference type="SMART" id="SM01101">
    <property type="entry name" value="CRISPR_assoc"/>
    <property type="match status" value="1"/>
</dbReference>
<dbReference type="Pfam" id="PF08798">
    <property type="entry name" value="CRISPR_assoc"/>
    <property type="match status" value="1"/>
</dbReference>
<name>A0A329QHU8_9ACTN</name>
<gene>
    <name evidence="1" type="primary">cas6e</name>
    <name evidence="1" type="ORF">DPM12_15000</name>
</gene>
<dbReference type="EMBL" id="QMIG01000017">
    <property type="protein sequence ID" value="RAW11987.1"/>
    <property type="molecule type" value="Genomic_DNA"/>
</dbReference>
<protein>
    <submittedName>
        <fullName evidence="1">Type I-E CRISPR-associated protein Cas6/Cse3/CasE</fullName>
    </submittedName>
</protein>
<dbReference type="AlphaFoldDB" id="A0A329QHU8"/>
<proteinExistence type="predicted"/>
<accession>A0A329QHU8</accession>
<dbReference type="OrthoDB" id="9795689at2"/>
<evidence type="ECO:0000313" key="2">
    <source>
        <dbReference type="Proteomes" id="UP000250462"/>
    </source>
</evidence>
<dbReference type="InterPro" id="IPR010179">
    <property type="entry name" value="CRISPR-assoc_prot_Cse3"/>
</dbReference>
<dbReference type="NCBIfam" id="TIGR01907">
    <property type="entry name" value="casE_Cse3"/>
    <property type="match status" value="1"/>
</dbReference>